<feature type="compositionally biased region" description="Polar residues" evidence="2">
    <location>
        <begin position="37"/>
        <end position="48"/>
    </location>
</feature>
<dbReference type="Gene3D" id="3.40.630.190">
    <property type="entry name" value="LCP protein"/>
    <property type="match status" value="1"/>
</dbReference>
<feature type="compositionally biased region" description="Low complexity" evidence="2">
    <location>
        <begin position="256"/>
        <end position="276"/>
    </location>
</feature>
<evidence type="ECO:0000313" key="6">
    <source>
        <dbReference type="EMBL" id="OKH91360.1"/>
    </source>
</evidence>
<comment type="caution">
    <text evidence="6">The sequence shown here is derived from an EMBL/GenBank/DDBJ whole genome shotgun (WGS) entry which is preliminary data.</text>
</comment>
<dbReference type="PANTHER" id="PTHR33392:SF6">
    <property type="entry name" value="POLYISOPRENYL-TEICHOIC ACID--PEPTIDOGLYCAN TEICHOIC ACID TRANSFERASE TAGU"/>
    <property type="match status" value="1"/>
</dbReference>
<evidence type="ECO:0000259" key="4">
    <source>
        <dbReference type="Pfam" id="PF03816"/>
    </source>
</evidence>
<organism evidence="6 7">
    <name type="scientific">Streptomyces uncialis</name>
    <dbReference type="NCBI Taxonomy" id="1048205"/>
    <lineage>
        <taxon>Bacteria</taxon>
        <taxon>Bacillati</taxon>
        <taxon>Actinomycetota</taxon>
        <taxon>Actinomycetes</taxon>
        <taxon>Kitasatosporales</taxon>
        <taxon>Streptomycetaceae</taxon>
        <taxon>Streptomyces</taxon>
    </lineage>
</organism>
<dbReference type="InterPro" id="IPR004474">
    <property type="entry name" value="LytR_CpsA_psr"/>
</dbReference>
<feature type="domain" description="Cell envelope-related transcriptional attenuator" evidence="4">
    <location>
        <begin position="402"/>
        <end position="533"/>
    </location>
</feature>
<evidence type="ECO:0000313" key="7">
    <source>
        <dbReference type="Proteomes" id="UP000186455"/>
    </source>
</evidence>
<protein>
    <recommendedName>
        <fullName evidence="8">LytR/CpsA/Psr regulator C-terminal domain-containing protein</fullName>
    </recommendedName>
</protein>
<keyword evidence="3" id="KW-1133">Transmembrane helix</keyword>
<dbReference type="Pfam" id="PF13399">
    <property type="entry name" value="LytR_C"/>
    <property type="match status" value="1"/>
</dbReference>
<dbReference type="InterPro" id="IPR050922">
    <property type="entry name" value="LytR/CpsA/Psr_CW_biosynth"/>
</dbReference>
<evidence type="ECO:0000256" key="3">
    <source>
        <dbReference type="SAM" id="Phobius"/>
    </source>
</evidence>
<comment type="similarity">
    <text evidence="1">Belongs to the LytR/CpsA/Psr (LCP) family.</text>
</comment>
<feature type="transmembrane region" description="Helical" evidence="3">
    <location>
        <begin position="329"/>
        <end position="349"/>
    </location>
</feature>
<feature type="compositionally biased region" description="Polar residues" evidence="2">
    <location>
        <begin position="67"/>
        <end position="84"/>
    </location>
</feature>
<dbReference type="STRING" id="1048205.AB852_31450"/>
<evidence type="ECO:0000259" key="5">
    <source>
        <dbReference type="Pfam" id="PF13399"/>
    </source>
</evidence>
<dbReference type="PANTHER" id="PTHR33392">
    <property type="entry name" value="POLYISOPRENYL-TEICHOIC ACID--PEPTIDOGLYCAN TEICHOIC ACID TRANSFERASE TAGU"/>
    <property type="match status" value="1"/>
</dbReference>
<proteinExistence type="inferred from homology"/>
<dbReference type="AlphaFoldDB" id="A0A1Q4V0U2"/>
<sequence length="709" mass="73056">MAGYDEYGRPVYQQANAPEQSRRQPEWTDPYGGQGQAPGQSYDAQQGYGTPDAQGYGTPQDHGGYGEQQQSYGTFPADQQQPYGTATGYDPAQGQGGGYGTGQGYGDSSQGYDSASQGYGNTGQNYGDTGQSYGDPSQGYGNAAQGHVSAAQGHGDAHGGQDQGYGSYAAPAPSYGDYGDGPGAQGQVQADPYDPYGQAGGAGQRQHADAPAPGTAEQTAYIPQQTAAPTAAHPAGPTAYPGHGTDPGQTDGGPGTQYAAEAAAPDTAAGPTGPDASDQADGQRDYRTEQFAFVEEPEGEPEDVIDWLSFTENRTERREEAKRRARGRVVALVVVLALIVVGGVGYLWLAGKLPGLSDDEGSGGPAAGPQKRDVVLVHLHNTKKGGTSTALLVDNTTTKQGNTVLLPNALSVSADDGSTTTLAKSVEADGSSGTRESVDTLLGTRIEGTWRLDTPFLSNLVDLVGNIDIDTDANVPSEKARKGEAPLVKQGAQQTLSGRMAVAYATYRAPGEGEEFQLARFGQVMQGILRKISSDAGSATVTVESLAQILDPSLSEKDLGAFLARLSDRAKGGDYKTALLPVESDGALTAQATETVVKPLLGGTVKSPEQGDAVRVSVRDAGGSGDATEAARVVLVNGGYTFVEGGKGDTVATTRVLYASDARKSDAVEVAKTLDLPASAVRKGEVDGNAEVAVVLGPDYTPKKGADSP</sequence>
<feature type="compositionally biased region" description="Low complexity" evidence="2">
    <location>
        <begin position="106"/>
        <end position="119"/>
    </location>
</feature>
<feature type="compositionally biased region" description="Gly residues" evidence="2">
    <location>
        <begin position="94"/>
        <end position="105"/>
    </location>
</feature>
<name>A0A1Q4V0U2_9ACTN</name>
<evidence type="ECO:0008006" key="8">
    <source>
        <dbReference type="Google" id="ProtNLM"/>
    </source>
</evidence>
<feature type="domain" description="LytR/CpsA/Psr regulator C-terminal" evidence="5">
    <location>
        <begin position="614"/>
        <end position="700"/>
    </location>
</feature>
<keyword evidence="3" id="KW-0472">Membrane</keyword>
<dbReference type="InterPro" id="IPR027381">
    <property type="entry name" value="LytR/CpsA/Psr_C"/>
</dbReference>
<feature type="compositionally biased region" description="Polar residues" evidence="2">
    <location>
        <begin position="122"/>
        <end position="135"/>
    </location>
</feature>
<reference evidence="6 7" key="1">
    <citation type="submission" date="2015-06" db="EMBL/GenBank/DDBJ databases">
        <title>Cloning and characterization of the uncialamcin biosynthetic gene cluster.</title>
        <authorList>
            <person name="Yan X."/>
            <person name="Huang T."/>
            <person name="Ge H."/>
            <person name="Shen B."/>
        </authorList>
    </citation>
    <scope>NUCLEOTIDE SEQUENCE [LARGE SCALE GENOMIC DNA]</scope>
    <source>
        <strain evidence="6 7">DCA2648</strain>
    </source>
</reference>
<keyword evidence="7" id="KW-1185">Reference proteome</keyword>
<feature type="compositionally biased region" description="Low complexity" evidence="2">
    <location>
        <begin position="218"/>
        <end position="249"/>
    </location>
</feature>
<keyword evidence="3" id="KW-0812">Transmembrane</keyword>
<feature type="region of interest" description="Disordered" evidence="2">
    <location>
        <begin position="1"/>
        <end position="284"/>
    </location>
</feature>
<dbReference type="Pfam" id="PF03816">
    <property type="entry name" value="LytR_cpsA_psr"/>
    <property type="match status" value="1"/>
</dbReference>
<evidence type="ECO:0000256" key="1">
    <source>
        <dbReference type="ARBA" id="ARBA00006068"/>
    </source>
</evidence>
<dbReference type="EMBL" id="LFBV01000010">
    <property type="protein sequence ID" value="OKH91360.1"/>
    <property type="molecule type" value="Genomic_DNA"/>
</dbReference>
<evidence type="ECO:0000256" key="2">
    <source>
        <dbReference type="SAM" id="MobiDB-lite"/>
    </source>
</evidence>
<gene>
    <name evidence="6" type="ORF">AB852_31450</name>
</gene>
<accession>A0A1Q4V0U2</accession>
<dbReference type="Proteomes" id="UP000186455">
    <property type="component" value="Unassembled WGS sequence"/>
</dbReference>